<keyword evidence="2" id="KW-0804">Transcription</keyword>
<dbReference type="Gene3D" id="1.25.40.10">
    <property type="entry name" value="Tetratricopeptide repeat domain"/>
    <property type="match status" value="2"/>
</dbReference>
<dbReference type="GO" id="GO:0017148">
    <property type="term" value="P:negative regulation of translation"/>
    <property type="evidence" value="ECO:0007669"/>
    <property type="project" value="TreeGrafter"/>
</dbReference>
<dbReference type="PANTHER" id="PTHR12979">
    <property type="entry name" value="CCR4-NOT TRANSCRIPTION COMPLEX SUBUNIT 10"/>
    <property type="match status" value="1"/>
</dbReference>
<dbReference type="InterPro" id="IPR011990">
    <property type="entry name" value="TPR-like_helical_dom_sf"/>
</dbReference>
<reference evidence="4" key="1">
    <citation type="submission" date="2023-01" db="EMBL/GenBank/DDBJ databases">
        <title>Key to firefly adult light organ development and bioluminescence: homeobox transcription factors regulate luciferase expression and transportation to peroxisome.</title>
        <authorList>
            <person name="Fu X."/>
        </authorList>
    </citation>
    <scope>NUCLEOTIDE SEQUENCE [LARGE SCALE GENOMIC DNA]</scope>
</reference>
<evidence type="ECO:0000313" key="4">
    <source>
        <dbReference type="Proteomes" id="UP001353858"/>
    </source>
</evidence>
<sequence length="671" mass="75799">MAEKEEPEKSMDCVSETEREFAQTALSEFQFGNYTASLQSINKLENRTYDLKVAHNKIVVEYFKTDLKATDIFQKSLTSFYTQFNLRMDKLDDVDHCVAHYNQAVLLYHQRQYSQAIRIMERVYKFIEPMDETLAQQVGLLLVELHMCTKQLVKASGLLSFLENQLFNNNPIVIKQSDKTHKVCDKEVKAKTFTVSNTTIEQFKKKLVIYKARCFLMMHSLNAGSREIDILSDRNGKIIATTFLKANLEYLRGKYEEAIAMLNKLTIEELDSSEVGESYLVMQYNNLGTIHHAMGKPHLACHYYQKAIKADTEFNQKQENGDKPLFSLGSSKYHELVYNLGISLLHAGRPAHAFDCLIIAVRRYHRNSRLWLRLAECCIIVHKESNEVDFDIQRKQKEMFVEVIGSNKHQKIILAKNLSKDKKYSVEGEPYAVPVPTLEFASLCLRNAYLLLPSDTSSSPIPLLLIPGVTPPAPPPSPGPAPSVPLSPNCVAALKNSILAASAYVCLCLGDYVVALEYARNLLRQPRLLGTHRLLGHLYAAEALILLDNISDALDHLNPENVKDISLEYPVAEVVEDKQNIETNPSPKWFPSNLASAHAVMQYNVAVCKTLRGQLDQAATLLKQIWKGRGPNCKVPALIIMLVLYIELQLGHADIARSLIKQYSLPCRVNG</sequence>
<dbReference type="InterPro" id="IPR039740">
    <property type="entry name" value="CNOT10"/>
</dbReference>
<keyword evidence="2" id="KW-0805">Transcription regulation</keyword>
<dbReference type="Pfam" id="PF13181">
    <property type="entry name" value="TPR_8"/>
    <property type="match status" value="1"/>
</dbReference>
<dbReference type="GO" id="GO:0005737">
    <property type="term" value="C:cytoplasm"/>
    <property type="evidence" value="ECO:0007669"/>
    <property type="project" value="UniProtKB-SubCell"/>
</dbReference>
<dbReference type="SUPFAM" id="SSF48452">
    <property type="entry name" value="TPR-like"/>
    <property type="match status" value="1"/>
</dbReference>
<dbReference type="AlphaFoldDB" id="A0AAN7QAM1"/>
<evidence type="ECO:0000256" key="2">
    <source>
        <dbReference type="RuleBase" id="RU367083"/>
    </source>
</evidence>
<dbReference type="GO" id="GO:0031047">
    <property type="term" value="P:regulatory ncRNA-mediated gene silencing"/>
    <property type="evidence" value="ECO:0007669"/>
    <property type="project" value="UniProtKB-UniRule"/>
</dbReference>
<evidence type="ECO:0000256" key="1">
    <source>
        <dbReference type="ARBA" id="ARBA00010080"/>
    </source>
</evidence>
<dbReference type="EMBL" id="JARPUR010000001">
    <property type="protein sequence ID" value="KAK4885485.1"/>
    <property type="molecule type" value="Genomic_DNA"/>
</dbReference>
<dbReference type="InterPro" id="IPR019734">
    <property type="entry name" value="TPR_rpt"/>
</dbReference>
<dbReference type="GO" id="GO:0006402">
    <property type="term" value="P:mRNA catabolic process"/>
    <property type="evidence" value="ECO:0007669"/>
    <property type="project" value="TreeGrafter"/>
</dbReference>
<gene>
    <name evidence="3" type="ORF">RN001_001756</name>
</gene>
<keyword evidence="2" id="KW-0539">Nucleus</keyword>
<keyword evidence="4" id="KW-1185">Reference proteome</keyword>
<comment type="similarity">
    <text evidence="1 2">Belongs to the CNOT10 family.</text>
</comment>
<dbReference type="PANTHER" id="PTHR12979:SF5">
    <property type="entry name" value="CCR4-NOT TRANSCRIPTION COMPLEX SUBUNIT 10"/>
    <property type="match status" value="1"/>
</dbReference>
<comment type="caution">
    <text evidence="3">The sequence shown here is derived from an EMBL/GenBank/DDBJ whole genome shotgun (WGS) entry which is preliminary data.</text>
</comment>
<dbReference type="Proteomes" id="UP001353858">
    <property type="component" value="Unassembled WGS sequence"/>
</dbReference>
<keyword evidence="2" id="KW-0963">Cytoplasm</keyword>
<name>A0AAN7QAM1_9COLE</name>
<evidence type="ECO:0000313" key="3">
    <source>
        <dbReference type="EMBL" id="KAK4885485.1"/>
    </source>
</evidence>
<keyword evidence="2" id="KW-0943">RNA-mediated gene silencing</keyword>
<dbReference type="GO" id="GO:0030014">
    <property type="term" value="C:CCR4-NOT complex"/>
    <property type="evidence" value="ECO:0007669"/>
    <property type="project" value="UniProtKB-UniRule"/>
</dbReference>
<dbReference type="SMART" id="SM00028">
    <property type="entry name" value="TPR"/>
    <property type="match status" value="4"/>
</dbReference>
<accession>A0AAN7QAM1</accession>
<keyword evidence="2" id="KW-0810">Translation regulation</keyword>
<comment type="function">
    <text evidence="2">Component of the CCR4-NOT complex which is one of the major cellular mRNA deadenylases and is linked to various cellular processes including bulk mRNA degradation, miRNA-mediated repression, translational repression during translational initiation and general transcription regulation.</text>
</comment>
<dbReference type="GO" id="GO:0005634">
    <property type="term" value="C:nucleus"/>
    <property type="evidence" value="ECO:0007669"/>
    <property type="project" value="UniProtKB-SubCell"/>
</dbReference>
<comment type="subcellular location">
    <subcellularLocation>
        <location evidence="2">Cytoplasm</location>
    </subcellularLocation>
    <subcellularLocation>
        <location evidence="2">Nucleus</location>
    </subcellularLocation>
</comment>
<proteinExistence type="inferred from homology"/>
<organism evidence="3 4">
    <name type="scientific">Aquatica leii</name>
    <dbReference type="NCBI Taxonomy" id="1421715"/>
    <lineage>
        <taxon>Eukaryota</taxon>
        <taxon>Metazoa</taxon>
        <taxon>Ecdysozoa</taxon>
        <taxon>Arthropoda</taxon>
        <taxon>Hexapoda</taxon>
        <taxon>Insecta</taxon>
        <taxon>Pterygota</taxon>
        <taxon>Neoptera</taxon>
        <taxon>Endopterygota</taxon>
        <taxon>Coleoptera</taxon>
        <taxon>Polyphaga</taxon>
        <taxon>Elateriformia</taxon>
        <taxon>Elateroidea</taxon>
        <taxon>Lampyridae</taxon>
        <taxon>Luciolinae</taxon>
        <taxon>Aquatica</taxon>
    </lineage>
</organism>
<protein>
    <recommendedName>
        <fullName evidence="2">CCR4-NOT transcription complex subunit 10</fullName>
    </recommendedName>
</protein>